<gene>
    <name evidence="1" type="ORF">DSO57_1017363</name>
</gene>
<comment type="caution">
    <text evidence="1">The sequence shown here is derived from an EMBL/GenBank/DDBJ whole genome shotgun (WGS) entry which is preliminary data.</text>
</comment>
<accession>A0ACC2T4I0</accession>
<organism evidence="1 2">
    <name type="scientific">Entomophthora muscae</name>
    <dbReference type="NCBI Taxonomy" id="34485"/>
    <lineage>
        <taxon>Eukaryota</taxon>
        <taxon>Fungi</taxon>
        <taxon>Fungi incertae sedis</taxon>
        <taxon>Zoopagomycota</taxon>
        <taxon>Entomophthoromycotina</taxon>
        <taxon>Entomophthoromycetes</taxon>
        <taxon>Entomophthorales</taxon>
        <taxon>Entomophthoraceae</taxon>
        <taxon>Entomophthora</taxon>
    </lineage>
</organism>
<sequence length="193" mass="21560">MKFVLFLVFLITSFTKSMSSSQLSLPSIETLNETQGNPEKFQETVTPLLEKSPKLISELYSHLPFASYQQMMENAKGILFTEFTQDERIGVINSHPRLGTDVSKLEGLSKIEQSYSGGENKQSSASSWGELNAAYESKFGFRFVIFVNKRPIAELVPIIEGILNDPNASKDSEVNRAIQAFLDIANDRLAKLT</sequence>
<dbReference type="EMBL" id="QTSX02003623">
    <property type="protein sequence ID" value="KAJ9069559.1"/>
    <property type="molecule type" value="Genomic_DNA"/>
</dbReference>
<keyword evidence="2" id="KW-1185">Reference proteome</keyword>
<reference evidence="1" key="1">
    <citation type="submission" date="2022-04" db="EMBL/GenBank/DDBJ databases">
        <title>Genome of the entomopathogenic fungus Entomophthora muscae.</title>
        <authorList>
            <person name="Elya C."/>
            <person name="Lovett B.R."/>
            <person name="Lee E."/>
            <person name="Macias A.M."/>
            <person name="Hajek A.E."/>
            <person name="De Bivort B.L."/>
            <person name="Kasson M.T."/>
            <person name="De Fine Licht H.H."/>
            <person name="Stajich J.E."/>
        </authorList>
    </citation>
    <scope>NUCLEOTIDE SEQUENCE</scope>
    <source>
        <strain evidence="1">Berkeley</strain>
    </source>
</reference>
<proteinExistence type="predicted"/>
<dbReference type="Proteomes" id="UP001165960">
    <property type="component" value="Unassembled WGS sequence"/>
</dbReference>
<evidence type="ECO:0000313" key="1">
    <source>
        <dbReference type="EMBL" id="KAJ9069559.1"/>
    </source>
</evidence>
<protein>
    <submittedName>
        <fullName evidence="1">Uncharacterized protein</fullName>
    </submittedName>
</protein>
<name>A0ACC2T4I0_9FUNG</name>
<evidence type="ECO:0000313" key="2">
    <source>
        <dbReference type="Proteomes" id="UP001165960"/>
    </source>
</evidence>